<evidence type="ECO:0000313" key="1">
    <source>
        <dbReference type="EMBL" id="PWA83227.1"/>
    </source>
</evidence>
<dbReference type="GO" id="GO:0008168">
    <property type="term" value="F:methyltransferase activity"/>
    <property type="evidence" value="ECO:0007669"/>
    <property type="project" value="UniProtKB-KW"/>
</dbReference>
<keyword evidence="1" id="KW-0808">Transferase</keyword>
<organism evidence="1 2">
    <name type="scientific">Artemisia annua</name>
    <name type="common">Sweet wormwood</name>
    <dbReference type="NCBI Taxonomy" id="35608"/>
    <lineage>
        <taxon>Eukaryota</taxon>
        <taxon>Viridiplantae</taxon>
        <taxon>Streptophyta</taxon>
        <taxon>Embryophyta</taxon>
        <taxon>Tracheophyta</taxon>
        <taxon>Spermatophyta</taxon>
        <taxon>Magnoliopsida</taxon>
        <taxon>eudicotyledons</taxon>
        <taxon>Gunneridae</taxon>
        <taxon>Pentapetalae</taxon>
        <taxon>asterids</taxon>
        <taxon>campanulids</taxon>
        <taxon>Asterales</taxon>
        <taxon>Asteraceae</taxon>
        <taxon>Asteroideae</taxon>
        <taxon>Anthemideae</taxon>
        <taxon>Artemisiinae</taxon>
        <taxon>Artemisia</taxon>
    </lineage>
</organism>
<name>A0A2U1PBW6_ARTAN</name>
<dbReference type="STRING" id="35608.A0A2U1PBW6"/>
<sequence>MRDTENSTNECSEYDWNKGLTIALDIHKCGESSEGERDVEYESIVLERGDSSGRVEDDDYEISVCEQGESRGREGNDEWKKALGPIGYEECHATCLYATGEGDVNYESSVLYSERDEVVNLDGDRSFRKLLDNVPVKSNDILRYERIFGHGFVSTGGIDGSIPEGREAKSKATH</sequence>
<keyword evidence="2" id="KW-1185">Reference proteome</keyword>
<dbReference type="Proteomes" id="UP000245207">
    <property type="component" value="Unassembled WGS sequence"/>
</dbReference>
<dbReference type="OrthoDB" id="8300214at2759"/>
<proteinExistence type="predicted"/>
<dbReference type="AlphaFoldDB" id="A0A2U1PBW6"/>
<comment type="caution">
    <text evidence="1">The sequence shown here is derived from an EMBL/GenBank/DDBJ whole genome shotgun (WGS) entry which is preliminary data.</text>
</comment>
<dbReference type="EMBL" id="PKPP01001375">
    <property type="protein sequence ID" value="PWA83227.1"/>
    <property type="molecule type" value="Genomic_DNA"/>
</dbReference>
<accession>A0A2U1PBW6</accession>
<keyword evidence="1" id="KW-0489">Methyltransferase</keyword>
<protein>
    <submittedName>
        <fullName evidence="1">Phosphoethanolamine N-methyltransferase</fullName>
    </submittedName>
</protein>
<gene>
    <name evidence="1" type="ORF">CTI12_AA170550</name>
</gene>
<reference evidence="1 2" key="1">
    <citation type="journal article" date="2018" name="Mol. Plant">
        <title>The genome of Artemisia annua provides insight into the evolution of Asteraceae family and artemisinin biosynthesis.</title>
        <authorList>
            <person name="Shen Q."/>
            <person name="Zhang L."/>
            <person name="Liao Z."/>
            <person name="Wang S."/>
            <person name="Yan T."/>
            <person name="Shi P."/>
            <person name="Liu M."/>
            <person name="Fu X."/>
            <person name="Pan Q."/>
            <person name="Wang Y."/>
            <person name="Lv Z."/>
            <person name="Lu X."/>
            <person name="Zhang F."/>
            <person name="Jiang W."/>
            <person name="Ma Y."/>
            <person name="Chen M."/>
            <person name="Hao X."/>
            <person name="Li L."/>
            <person name="Tang Y."/>
            <person name="Lv G."/>
            <person name="Zhou Y."/>
            <person name="Sun X."/>
            <person name="Brodelius P.E."/>
            <person name="Rose J.K.C."/>
            <person name="Tang K."/>
        </authorList>
    </citation>
    <scope>NUCLEOTIDE SEQUENCE [LARGE SCALE GENOMIC DNA]</scope>
    <source>
        <strain evidence="2">cv. Huhao1</strain>
        <tissue evidence="1">Leaf</tissue>
    </source>
</reference>
<dbReference type="GO" id="GO:0032259">
    <property type="term" value="P:methylation"/>
    <property type="evidence" value="ECO:0007669"/>
    <property type="project" value="UniProtKB-KW"/>
</dbReference>
<evidence type="ECO:0000313" key="2">
    <source>
        <dbReference type="Proteomes" id="UP000245207"/>
    </source>
</evidence>